<keyword evidence="2" id="KW-1185">Reference proteome</keyword>
<reference evidence="1" key="1">
    <citation type="submission" date="2022-04" db="EMBL/GenBank/DDBJ databases">
        <title>Roseibium sp. CAU 1639 isolated from mud.</title>
        <authorList>
            <person name="Kim W."/>
        </authorList>
    </citation>
    <scope>NUCLEOTIDE SEQUENCE</scope>
    <source>
        <strain evidence="1">CAU 1639</strain>
    </source>
</reference>
<dbReference type="Proteomes" id="UP001431221">
    <property type="component" value="Unassembled WGS sequence"/>
</dbReference>
<organism evidence="1 2">
    <name type="scientific">Roseibium sediminicola</name>
    <dbReference type="NCBI Taxonomy" id="2933272"/>
    <lineage>
        <taxon>Bacteria</taxon>
        <taxon>Pseudomonadati</taxon>
        <taxon>Pseudomonadota</taxon>
        <taxon>Alphaproteobacteria</taxon>
        <taxon>Hyphomicrobiales</taxon>
        <taxon>Stappiaceae</taxon>
        <taxon>Roseibium</taxon>
    </lineage>
</organism>
<dbReference type="RefSeq" id="WP_248158196.1">
    <property type="nucleotide sequence ID" value="NZ_JALNMJ010000022.1"/>
</dbReference>
<evidence type="ECO:0000313" key="1">
    <source>
        <dbReference type="EMBL" id="MCK7615162.1"/>
    </source>
</evidence>
<proteinExistence type="predicted"/>
<sequence length="75" mass="8206">MSRRSGRRLVLTGETLAKLGTGRAGAVDVMTRAKIGSPEYKRASYVLNAVDDLAEVLTGDHKHFHSRPATTEPRE</sequence>
<comment type="caution">
    <text evidence="1">The sequence shown here is derived from an EMBL/GenBank/DDBJ whole genome shotgun (WGS) entry which is preliminary data.</text>
</comment>
<gene>
    <name evidence="1" type="ORF">M0H32_23605</name>
</gene>
<accession>A0ABT0H1I3</accession>
<name>A0ABT0H1I3_9HYPH</name>
<dbReference type="EMBL" id="JALNMJ010000022">
    <property type="protein sequence ID" value="MCK7615162.1"/>
    <property type="molecule type" value="Genomic_DNA"/>
</dbReference>
<evidence type="ECO:0000313" key="2">
    <source>
        <dbReference type="Proteomes" id="UP001431221"/>
    </source>
</evidence>
<protein>
    <submittedName>
        <fullName evidence="1">Uncharacterized protein</fullName>
    </submittedName>
</protein>